<dbReference type="PANTHER" id="PTHR11474">
    <property type="entry name" value="TYROSINASE FAMILY MEMBER"/>
    <property type="match status" value="1"/>
</dbReference>
<dbReference type="EMBL" id="NQMS01000002">
    <property type="protein sequence ID" value="PAV97545.1"/>
    <property type="molecule type" value="Genomic_DNA"/>
</dbReference>
<dbReference type="InterPro" id="IPR002227">
    <property type="entry name" value="Tyrosinase_Cu-bd"/>
</dbReference>
<feature type="chain" id="PRO_5012810401" evidence="2">
    <location>
        <begin position="26"/>
        <end position="536"/>
    </location>
</feature>
<protein>
    <submittedName>
        <fullName evidence="5">Tat pathway signal protein</fullName>
    </submittedName>
</protein>
<evidence type="ECO:0000259" key="3">
    <source>
        <dbReference type="PROSITE" id="PS00497"/>
    </source>
</evidence>
<accession>A0A2A2MFM9</accession>
<gene>
    <name evidence="5" type="ORF">CJD50_07810</name>
</gene>
<keyword evidence="6" id="KW-1185">Reference proteome</keyword>
<feature type="domain" description="Tyrosinase copper-binding" evidence="3">
    <location>
        <begin position="94"/>
        <end position="111"/>
    </location>
</feature>
<dbReference type="GO" id="GO:0016491">
    <property type="term" value="F:oxidoreductase activity"/>
    <property type="evidence" value="ECO:0007669"/>
    <property type="project" value="InterPro"/>
</dbReference>
<dbReference type="SUPFAM" id="SSF48056">
    <property type="entry name" value="Di-copper centre-containing domain"/>
    <property type="match status" value="1"/>
</dbReference>
<dbReference type="Pfam" id="PF00264">
    <property type="entry name" value="Tyrosinase"/>
    <property type="match status" value="1"/>
</dbReference>
<dbReference type="PROSITE" id="PS51318">
    <property type="entry name" value="TAT"/>
    <property type="match status" value="1"/>
</dbReference>
<evidence type="ECO:0000259" key="4">
    <source>
        <dbReference type="PROSITE" id="PS00498"/>
    </source>
</evidence>
<proteinExistence type="predicted"/>
<dbReference type="PRINTS" id="PR00092">
    <property type="entry name" value="TYROSINASE"/>
</dbReference>
<dbReference type="InterPro" id="IPR008922">
    <property type="entry name" value="Di-copper_centre_dom_sf"/>
</dbReference>
<dbReference type="Gene3D" id="1.10.1280.10">
    <property type="entry name" value="Di-copper center containing domain from catechol oxidase"/>
    <property type="match status" value="1"/>
</dbReference>
<comment type="caution">
    <text evidence="5">The sequence shown here is derived from an EMBL/GenBank/DDBJ whole genome shotgun (WGS) entry which is preliminary data.</text>
</comment>
<name>A0A2A2MFM9_9GAMM</name>
<dbReference type="RefSeq" id="WP_039186493.1">
    <property type="nucleotide sequence ID" value="NZ_CAURWF010000026.1"/>
</dbReference>
<dbReference type="PROSITE" id="PS00498">
    <property type="entry name" value="TYROSINASE_2"/>
    <property type="match status" value="1"/>
</dbReference>
<sequence length="536" mass="60793">MSKRESPFSLSRRRLIIATTLTTLAAALPFQSAFSAMPSTDTKRRYTRVNLNSKEGQRMLESYQKGIRAMLALPPSDPLNWYRHTLIHTLDCPHGNWWFLPWHRGYVGWFERIIRKLSGDADFAMPFWDWTAEPRIPEVFFDGVLNPDNQAFIDSYAKFREALFNPVEALWGRFTPQQLHELQLRNYPYPRDLWRGIEGDGKPEDAMFFPRGQTRALTQDQPNFDCTTQNAVSLETILDALAPRSFELFGSESAPNHSNSHQHGFGILEAFPHNKVHNDIGGFMGNFLSPVDPVFFMHHANLDRLWEVWRTKQIRDNLPTEPQTGLSLWKNEPFLFYVDENGRPVQKNSAGDYAQIGDFDYDYQTGSGDSTPRFTQGKASSLPALQLDATLDQTDLSNGQIVNAQVILPKPLQNSAELFGDEQQRYYALVEIMPMSSVQGVSFNVALDKPSLMQKRTQVSAVDTCQDPVNSFAFFGSMDMTNMKTTFMVPMTAALRGLSGSEKSSGMINIYISATTEDDMKMKVNAKVLSVILKTF</sequence>
<dbReference type="OrthoDB" id="2874181at2"/>
<dbReference type="InterPro" id="IPR050316">
    <property type="entry name" value="Tyrosinase/Hemocyanin"/>
</dbReference>
<reference evidence="5 6" key="1">
    <citation type="submission" date="2017-08" db="EMBL/GenBank/DDBJ databases">
        <title>Draft Genome Sequence of Hafnia alvei CITHA-6 Isolated from Raw Bovine Milk.</title>
        <authorList>
            <person name="Culligan E.P."/>
            <person name="Mcsweeney A."/>
            <person name="O'Doherty C."/>
            <person name="Gleeson E."/>
            <person name="O'Riordan D."/>
            <person name="Sleator R.D."/>
        </authorList>
    </citation>
    <scope>NUCLEOTIDE SEQUENCE [LARGE SCALE GENOMIC DNA]</scope>
    <source>
        <strain evidence="5 6">CITHA-6</strain>
    </source>
</reference>
<feature type="signal peptide" evidence="2">
    <location>
        <begin position="1"/>
        <end position="25"/>
    </location>
</feature>
<dbReference type="PANTHER" id="PTHR11474:SF108">
    <property type="entry name" value="TYROSINASE COPPER-BINDING DOMAIN-CONTAINING PROTEIN"/>
    <property type="match status" value="1"/>
</dbReference>
<organism evidence="5 6">
    <name type="scientific">Hafnia paralvei</name>
    <dbReference type="NCBI Taxonomy" id="546367"/>
    <lineage>
        <taxon>Bacteria</taxon>
        <taxon>Pseudomonadati</taxon>
        <taxon>Pseudomonadota</taxon>
        <taxon>Gammaproteobacteria</taxon>
        <taxon>Enterobacterales</taxon>
        <taxon>Hafniaceae</taxon>
        <taxon>Hafnia</taxon>
    </lineage>
</organism>
<dbReference type="PROSITE" id="PS00497">
    <property type="entry name" value="TYROSINASE_1"/>
    <property type="match status" value="1"/>
</dbReference>
<evidence type="ECO:0000313" key="6">
    <source>
        <dbReference type="Proteomes" id="UP000218796"/>
    </source>
</evidence>
<evidence type="ECO:0000256" key="1">
    <source>
        <dbReference type="ARBA" id="ARBA00022723"/>
    </source>
</evidence>
<evidence type="ECO:0000256" key="2">
    <source>
        <dbReference type="SAM" id="SignalP"/>
    </source>
</evidence>
<dbReference type="AlphaFoldDB" id="A0A2A2MFM9"/>
<evidence type="ECO:0000313" key="5">
    <source>
        <dbReference type="EMBL" id="PAV97545.1"/>
    </source>
</evidence>
<feature type="domain" description="Tyrosinase copper-binding" evidence="4">
    <location>
        <begin position="292"/>
        <end position="303"/>
    </location>
</feature>
<dbReference type="GO" id="GO:0046872">
    <property type="term" value="F:metal ion binding"/>
    <property type="evidence" value="ECO:0007669"/>
    <property type="project" value="UniProtKB-KW"/>
</dbReference>
<dbReference type="InterPro" id="IPR006311">
    <property type="entry name" value="TAT_signal"/>
</dbReference>
<keyword evidence="1" id="KW-0479">Metal-binding</keyword>
<dbReference type="Proteomes" id="UP000218796">
    <property type="component" value="Unassembled WGS sequence"/>
</dbReference>
<keyword evidence="2" id="KW-0732">Signal</keyword>